<dbReference type="EMBL" id="JBHUOS010000010">
    <property type="protein sequence ID" value="MFD2916576.1"/>
    <property type="molecule type" value="Genomic_DNA"/>
</dbReference>
<keyword evidence="1" id="KW-0472">Membrane</keyword>
<dbReference type="Proteomes" id="UP001597548">
    <property type="component" value="Unassembled WGS sequence"/>
</dbReference>
<keyword evidence="1" id="KW-1133">Transmembrane helix</keyword>
<dbReference type="RefSeq" id="WP_194506559.1">
    <property type="nucleotide sequence ID" value="NZ_JADILU010000001.1"/>
</dbReference>
<gene>
    <name evidence="2" type="ORF">ACFS29_13055</name>
</gene>
<evidence type="ECO:0000256" key="1">
    <source>
        <dbReference type="SAM" id="Phobius"/>
    </source>
</evidence>
<reference evidence="3" key="1">
    <citation type="journal article" date="2019" name="Int. J. Syst. Evol. Microbiol.">
        <title>The Global Catalogue of Microorganisms (GCM) 10K type strain sequencing project: providing services to taxonomists for standard genome sequencing and annotation.</title>
        <authorList>
            <consortium name="The Broad Institute Genomics Platform"/>
            <consortium name="The Broad Institute Genome Sequencing Center for Infectious Disease"/>
            <person name="Wu L."/>
            <person name="Ma J."/>
        </authorList>
    </citation>
    <scope>NUCLEOTIDE SEQUENCE [LARGE SCALE GENOMIC DNA]</scope>
    <source>
        <strain evidence="3">KCTC 32514</strain>
    </source>
</reference>
<keyword evidence="1" id="KW-0812">Transmembrane</keyword>
<comment type="caution">
    <text evidence="2">The sequence shown here is derived from an EMBL/GenBank/DDBJ whole genome shotgun (WGS) entry which is preliminary data.</text>
</comment>
<feature type="transmembrane region" description="Helical" evidence="1">
    <location>
        <begin position="75"/>
        <end position="93"/>
    </location>
</feature>
<feature type="transmembrane region" description="Helical" evidence="1">
    <location>
        <begin position="35"/>
        <end position="54"/>
    </location>
</feature>
<feature type="transmembrane region" description="Helical" evidence="1">
    <location>
        <begin position="99"/>
        <end position="120"/>
    </location>
</feature>
<protein>
    <submittedName>
        <fullName evidence="2">Uncharacterized protein</fullName>
    </submittedName>
</protein>
<name>A0ABW5ZW34_9FLAO</name>
<sequence length="204" mass="23467">MKKQNHYIGKIAIFVIMLTISLPSANAFFEPLKDYIPVGFMILIFMGINSRLKYRNGKLTNQLRIPTNYDDINRIMPFIFGIVCTVGGFFALKDIDSNKIFWSLLIFTGILSLILGFLFVPSGIIEINNNELSFVNGSRKKTIEIEKIDSIVFKSSDIIIIDKNQKKHEVDYMNLIESDYQIIKDFLHRKLTNKIEITTCDSNL</sequence>
<accession>A0ABW5ZW34</accession>
<proteinExistence type="predicted"/>
<evidence type="ECO:0000313" key="2">
    <source>
        <dbReference type="EMBL" id="MFD2916576.1"/>
    </source>
</evidence>
<evidence type="ECO:0000313" key="3">
    <source>
        <dbReference type="Proteomes" id="UP001597548"/>
    </source>
</evidence>
<feature type="transmembrane region" description="Helical" evidence="1">
    <location>
        <begin position="7"/>
        <end position="29"/>
    </location>
</feature>
<organism evidence="2 3">
    <name type="scientific">Psychroserpens luteus</name>
    <dbReference type="NCBI Taxonomy" id="1434066"/>
    <lineage>
        <taxon>Bacteria</taxon>
        <taxon>Pseudomonadati</taxon>
        <taxon>Bacteroidota</taxon>
        <taxon>Flavobacteriia</taxon>
        <taxon>Flavobacteriales</taxon>
        <taxon>Flavobacteriaceae</taxon>
        <taxon>Psychroserpens</taxon>
    </lineage>
</organism>
<keyword evidence="3" id="KW-1185">Reference proteome</keyword>